<dbReference type="Proteomes" id="UP001497480">
    <property type="component" value="Unassembled WGS sequence"/>
</dbReference>
<name>A0AAV1XGA5_LUPLU</name>
<organism evidence="3 4">
    <name type="scientific">Lupinus luteus</name>
    <name type="common">European yellow lupine</name>
    <dbReference type="NCBI Taxonomy" id="3873"/>
    <lineage>
        <taxon>Eukaryota</taxon>
        <taxon>Viridiplantae</taxon>
        <taxon>Streptophyta</taxon>
        <taxon>Embryophyta</taxon>
        <taxon>Tracheophyta</taxon>
        <taxon>Spermatophyta</taxon>
        <taxon>Magnoliopsida</taxon>
        <taxon>eudicotyledons</taxon>
        <taxon>Gunneridae</taxon>
        <taxon>Pentapetalae</taxon>
        <taxon>rosids</taxon>
        <taxon>fabids</taxon>
        <taxon>Fabales</taxon>
        <taxon>Fabaceae</taxon>
        <taxon>Papilionoideae</taxon>
        <taxon>50 kb inversion clade</taxon>
        <taxon>genistoids sensu lato</taxon>
        <taxon>core genistoids</taxon>
        <taxon>Genisteae</taxon>
        <taxon>Lupinus</taxon>
    </lineage>
</organism>
<gene>
    <name evidence="3" type="ORF">LLUT_LOCUS21639</name>
</gene>
<keyword evidence="2" id="KW-0732">Signal</keyword>
<feature type="compositionally biased region" description="Basic residues" evidence="1">
    <location>
        <begin position="73"/>
        <end position="92"/>
    </location>
</feature>
<feature type="chain" id="PRO_5043841798" description="Bifunctional inhibitor/plant lipid transfer protein/seed storage helical domain-containing protein" evidence="2">
    <location>
        <begin position="26"/>
        <end position="148"/>
    </location>
</feature>
<accession>A0AAV1XGA5</accession>
<sequence>MKKVKIFNFITLGVTFLVLVPKIESQIRPPIGSLPPAPPRPLCASQFALVNYACAMLSFTPGSPDDNVGLSSHQHHQGHAHGHRRGHGHRHGNTPEEENCCRWVREMDSQCVCEILVRFPPFLTRPVHQYRVLIGESCDVTYNCGGPI</sequence>
<evidence type="ECO:0000256" key="1">
    <source>
        <dbReference type="SAM" id="MobiDB-lite"/>
    </source>
</evidence>
<protein>
    <recommendedName>
        <fullName evidence="5">Bifunctional inhibitor/plant lipid transfer protein/seed storage helical domain-containing protein</fullName>
    </recommendedName>
</protein>
<evidence type="ECO:0000313" key="4">
    <source>
        <dbReference type="Proteomes" id="UP001497480"/>
    </source>
</evidence>
<dbReference type="EMBL" id="CAXHTB010000015">
    <property type="protein sequence ID" value="CAL0320579.1"/>
    <property type="molecule type" value="Genomic_DNA"/>
</dbReference>
<evidence type="ECO:0000256" key="2">
    <source>
        <dbReference type="SAM" id="SignalP"/>
    </source>
</evidence>
<feature type="region of interest" description="Disordered" evidence="1">
    <location>
        <begin position="69"/>
        <end position="95"/>
    </location>
</feature>
<evidence type="ECO:0000313" key="3">
    <source>
        <dbReference type="EMBL" id="CAL0320579.1"/>
    </source>
</evidence>
<keyword evidence="4" id="KW-1185">Reference proteome</keyword>
<evidence type="ECO:0008006" key="5">
    <source>
        <dbReference type="Google" id="ProtNLM"/>
    </source>
</evidence>
<dbReference type="PANTHER" id="PTHR34377:SF3">
    <property type="entry name" value="TETRATRICOPEPTIDE REPEAT (TPR)-LIKE SUPERFAMILY PROTEIN"/>
    <property type="match status" value="1"/>
</dbReference>
<dbReference type="PANTHER" id="PTHR34377">
    <property type="entry name" value="TETRATRICOPEPTIDE REPEAT (TPR)-LIKE SUPERFAMILY PROTEIN"/>
    <property type="match status" value="1"/>
</dbReference>
<dbReference type="SUPFAM" id="SSF47699">
    <property type="entry name" value="Bifunctional inhibitor/lipid-transfer protein/seed storage 2S albumin"/>
    <property type="match status" value="1"/>
</dbReference>
<proteinExistence type="predicted"/>
<feature type="signal peptide" evidence="2">
    <location>
        <begin position="1"/>
        <end position="25"/>
    </location>
</feature>
<comment type="caution">
    <text evidence="3">The sequence shown here is derived from an EMBL/GenBank/DDBJ whole genome shotgun (WGS) entry which is preliminary data.</text>
</comment>
<reference evidence="3 4" key="1">
    <citation type="submission" date="2024-03" db="EMBL/GenBank/DDBJ databases">
        <authorList>
            <person name="Martinez-Hernandez J."/>
        </authorList>
    </citation>
    <scope>NUCLEOTIDE SEQUENCE [LARGE SCALE GENOMIC DNA]</scope>
</reference>
<dbReference type="AlphaFoldDB" id="A0AAV1XGA5"/>
<dbReference type="InterPro" id="IPR036312">
    <property type="entry name" value="Bifun_inhib/LTP/seed_sf"/>
</dbReference>